<dbReference type="SUPFAM" id="SSF52540">
    <property type="entry name" value="P-loop containing nucleoside triphosphate hydrolases"/>
    <property type="match status" value="1"/>
</dbReference>
<dbReference type="CDD" id="cd01131">
    <property type="entry name" value="PilT"/>
    <property type="match status" value="1"/>
</dbReference>
<dbReference type="InterPro" id="IPR006321">
    <property type="entry name" value="PilT/PilU"/>
</dbReference>
<proteinExistence type="inferred from homology"/>
<dbReference type="PANTHER" id="PTHR30486">
    <property type="entry name" value="TWITCHING MOTILITY PROTEIN PILT"/>
    <property type="match status" value="1"/>
</dbReference>
<evidence type="ECO:0000259" key="2">
    <source>
        <dbReference type="PROSITE" id="PS00662"/>
    </source>
</evidence>
<dbReference type="InterPro" id="IPR003593">
    <property type="entry name" value="AAA+_ATPase"/>
</dbReference>
<dbReference type="GO" id="GO:0005524">
    <property type="term" value="F:ATP binding"/>
    <property type="evidence" value="ECO:0007669"/>
    <property type="project" value="InterPro"/>
</dbReference>
<dbReference type="GO" id="GO:0016887">
    <property type="term" value="F:ATP hydrolysis activity"/>
    <property type="evidence" value="ECO:0007669"/>
    <property type="project" value="InterPro"/>
</dbReference>
<sequence length="356" mass="39472">MDILQLLQYAVKQEASDLHVTANSAPVLRLHGNLTVLDLPPLLPEKTLEMARQLLDQNKLELLEKNGEVDSSYNYSGVGNFRINVYYQRGAVSIAVRVLDTKIPTIDALGLPDIVKTLARRSGGLILITGPTGSGKSTTMAAMVDLINKEKSCHILTLEDPIEYLHINKKSIIEQREIGKDSRTFPSALRAALRQDPDVILVGEMRDLETISIAVTAAETGHLILATLHTMNAPQTVSRIIDAFDSVQQKQIRMQLSNSLVGIISQRLLPRIDGRGRLAAMEILVATPAVRNLIRENKLHQIFSYLQAGSKFGMQTMDSHLQSLYNNKLVNSRIVLENAADREAMLRYLGISEDTF</sequence>
<evidence type="ECO:0000256" key="1">
    <source>
        <dbReference type="ARBA" id="ARBA00006611"/>
    </source>
</evidence>
<dbReference type="OrthoDB" id="9808272at2"/>
<keyword evidence="4" id="KW-1185">Reference proteome</keyword>
<evidence type="ECO:0000313" key="3">
    <source>
        <dbReference type="EMBL" id="ACV63979.1"/>
    </source>
</evidence>
<feature type="domain" description="Bacterial type II secretion system protein E" evidence="2">
    <location>
        <begin position="193"/>
        <end position="207"/>
    </location>
</feature>
<gene>
    <name evidence="3" type="ordered locus">Dtox_3244</name>
</gene>
<dbReference type="Gene3D" id="3.30.450.90">
    <property type="match status" value="1"/>
</dbReference>
<evidence type="ECO:0000313" key="4">
    <source>
        <dbReference type="Proteomes" id="UP000002217"/>
    </source>
</evidence>
<dbReference type="InterPro" id="IPR027417">
    <property type="entry name" value="P-loop_NTPase"/>
</dbReference>
<dbReference type="HOGENOM" id="CLU_013446_4_0_9"/>
<dbReference type="RefSeq" id="WP_015758671.1">
    <property type="nucleotide sequence ID" value="NC_013216.1"/>
</dbReference>
<dbReference type="STRING" id="485916.Dtox_3244"/>
<dbReference type="Gene3D" id="3.40.50.300">
    <property type="entry name" value="P-loop containing nucleotide triphosphate hydrolases"/>
    <property type="match status" value="1"/>
</dbReference>
<dbReference type="InterPro" id="IPR050921">
    <property type="entry name" value="T4SS_GSP_E_ATPase"/>
</dbReference>
<reference evidence="3 4" key="1">
    <citation type="journal article" date="2009" name="Stand. Genomic Sci.">
        <title>Complete genome sequence of Desulfotomaculum acetoxidans type strain (5575).</title>
        <authorList>
            <person name="Spring S."/>
            <person name="Lapidus A."/>
            <person name="Schroder M."/>
            <person name="Gleim D."/>
            <person name="Sims D."/>
            <person name="Meincke L."/>
            <person name="Glavina Del Rio T."/>
            <person name="Tice H."/>
            <person name="Copeland A."/>
            <person name="Cheng J.F."/>
            <person name="Lucas S."/>
            <person name="Chen F."/>
            <person name="Nolan M."/>
            <person name="Bruce D."/>
            <person name="Goodwin L."/>
            <person name="Pitluck S."/>
            <person name="Ivanova N."/>
            <person name="Mavromatis K."/>
            <person name="Mikhailova N."/>
            <person name="Pati A."/>
            <person name="Chen A."/>
            <person name="Palaniappan K."/>
            <person name="Land M."/>
            <person name="Hauser L."/>
            <person name="Chang Y.J."/>
            <person name="Jeffries C.D."/>
            <person name="Chain P."/>
            <person name="Saunders E."/>
            <person name="Brettin T."/>
            <person name="Detter J.C."/>
            <person name="Goker M."/>
            <person name="Bristow J."/>
            <person name="Eisen J.A."/>
            <person name="Markowitz V."/>
            <person name="Hugenholtz P."/>
            <person name="Kyrpides N.C."/>
            <person name="Klenk H.P."/>
            <person name="Han C."/>
        </authorList>
    </citation>
    <scope>NUCLEOTIDE SEQUENCE [LARGE SCALE GENOMIC DNA]</scope>
    <source>
        <strain evidence="4">ATCC 49208 / DSM 771 / VKM B-1644</strain>
    </source>
</reference>
<dbReference type="eggNOG" id="COG2805">
    <property type="taxonomic scope" value="Bacteria"/>
</dbReference>
<dbReference type="PROSITE" id="PS00662">
    <property type="entry name" value="T2SP_E"/>
    <property type="match status" value="1"/>
</dbReference>
<dbReference type="AlphaFoldDB" id="C8W4U3"/>
<dbReference type="KEGG" id="dae:Dtox_3244"/>
<dbReference type="EMBL" id="CP001720">
    <property type="protein sequence ID" value="ACV63979.1"/>
    <property type="molecule type" value="Genomic_DNA"/>
</dbReference>
<accession>C8W4U3</accession>
<dbReference type="Pfam" id="PF00437">
    <property type="entry name" value="T2SSE"/>
    <property type="match status" value="1"/>
</dbReference>
<dbReference type="InterPro" id="IPR001482">
    <property type="entry name" value="T2SS/T4SS_dom"/>
</dbReference>
<organism evidence="3 4">
    <name type="scientific">Desulfofarcimen acetoxidans (strain ATCC 49208 / DSM 771 / KCTC 5769 / VKM B-1644 / 5575)</name>
    <name type="common">Desulfotomaculum acetoxidans</name>
    <dbReference type="NCBI Taxonomy" id="485916"/>
    <lineage>
        <taxon>Bacteria</taxon>
        <taxon>Bacillati</taxon>
        <taxon>Bacillota</taxon>
        <taxon>Clostridia</taxon>
        <taxon>Eubacteriales</taxon>
        <taxon>Peptococcaceae</taxon>
        <taxon>Desulfofarcimen</taxon>
    </lineage>
</organism>
<dbReference type="Proteomes" id="UP000002217">
    <property type="component" value="Chromosome"/>
</dbReference>
<dbReference type="NCBIfam" id="TIGR01420">
    <property type="entry name" value="pilT_fam"/>
    <property type="match status" value="1"/>
</dbReference>
<dbReference type="SMART" id="SM00382">
    <property type="entry name" value="AAA"/>
    <property type="match status" value="1"/>
</dbReference>
<comment type="similarity">
    <text evidence="1">Belongs to the GSP E family.</text>
</comment>
<protein>
    <submittedName>
        <fullName evidence="3">Twitching motility protein</fullName>
    </submittedName>
</protein>
<name>C8W4U3_DESAS</name>